<feature type="non-terminal residue" evidence="1">
    <location>
        <position position="796"/>
    </location>
</feature>
<accession>A0ACA9NYJ8</accession>
<evidence type="ECO:0000313" key="2">
    <source>
        <dbReference type="Proteomes" id="UP000789920"/>
    </source>
</evidence>
<proteinExistence type="predicted"/>
<comment type="caution">
    <text evidence="1">The sequence shown here is derived from an EMBL/GenBank/DDBJ whole genome shotgun (WGS) entry which is preliminary data.</text>
</comment>
<name>A0ACA9NYJ8_9GLOM</name>
<keyword evidence="2" id="KW-1185">Reference proteome</keyword>
<organism evidence="1 2">
    <name type="scientific">Racocetra persica</name>
    <dbReference type="NCBI Taxonomy" id="160502"/>
    <lineage>
        <taxon>Eukaryota</taxon>
        <taxon>Fungi</taxon>
        <taxon>Fungi incertae sedis</taxon>
        <taxon>Mucoromycota</taxon>
        <taxon>Glomeromycotina</taxon>
        <taxon>Glomeromycetes</taxon>
        <taxon>Diversisporales</taxon>
        <taxon>Gigasporaceae</taxon>
        <taxon>Racocetra</taxon>
    </lineage>
</organism>
<dbReference type="EMBL" id="CAJVQC010017191">
    <property type="protein sequence ID" value="CAG8682926.1"/>
    <property type="molecule type" value="Genomic_DNA"/>
</dbReference>
<reference evidence="1" key="1">
    <citation type="submission" date="2021-06" db="EMBL/GenBank/DDBJ databases">
        <authorList>
            <person name="Kallberg Y."/>
            <person name="Tangrot J."/>
            <person name="Rosling A."/>
        </authorList>
    </citation>
    <scope>NUCLEOTIDE SEQUENCE</scope>
    <source>
        <strain evidence="1">MA461A</strain>
    </source>
</reference>
<sequence length="796" mass="91625">ENPKLEVMTEMADAGGEKSYQRRGIFPSDHSVRVRRNLIRQIESDVERDEDKTRTPAEIIHDVLTCIQDQTEEPATRVEKLGSLVRLIKNHERLKYTYDAEPFLRGLRFCVSDSVKEVRIAGYRALRYLIADVTTLEKIINLHYEIFIMRSLAKDPRVYNDEREQVLKIIRTFADVPGGTKYIPLGVLRSIVSIAELPDEKLRNICLETLAEIMIREPKLITHGGGMRVLLQALIDGPLELSEYLMMALLYIIDMPDSRDCIRPGVDLEIVLSGFTDACNKGPKFDQQIRASSRAISVLLKSWTGIIYLCMDNKQAIRSIVESLRITSDETREIMLDMFFNIFRIKIPHWYPSFLSGKRITVYGLLTPENNNNGELPPPSSSCQDRLNLLDHHLVILLDIFIDAGLLDALVEIIEDKNQHNARKATLFIGEILQLSNRLLSLSRSMKIQSLPRLFSLATKFDDEIVRHSATAALSHIDNLNRTRNRFQPNIGESDDTSISSPNRRRRNARQVENVKLKMGIQIDDVHFRNMLLETQVLSTKDYLKWNWETTMELLQGPLLNPRRLEEAIRSKFMKRLIGFFRPNSRRFSEIEKDLESERYVQLGCTLITTLLANFDGVKYLESNKFLRQISDNLNQLVPPLYDPAMEVCQMAVRVLEETCNHKENIELLVKLRPSLDNLGEVGNPLLLRFLSTSIGFKYLSESDYVEKEMDDWFQSGNQYYVTQLEVSLSNALKLDGEEARGDDDDKDVKISMFDGISPAHFYGELTKTDEGCQLLREKGHFREFANFIREHGMEK</sequence>
<evidence type="ECO:0000313" key="1">
    <source>
        <dbReference type="EMBL" id="CAG8682926.1"/>
    </source>
</evidence>
<protein>
    <submittedName>
        <fullName evidence="1">4253_t:CDS:1</fullName>
    </submittedName>
</protein>
<dbReference type="Proteomes" id="UP000789920">
    <property type="component" value="Unassembled WGS sequence"/>
</dbReference>
<feature type="non-terminal residue" evidence="1">
    <location>
        <position position="1"/>
    </location>
</feature>
<gene>
    <name evidence="1" type="ORF">RPERSI_LOCUS9202</name>
</gene>